<dbReference type="Proteomes" id="UP000027222">
    <property type="component" value="Unassembled WGS sequence"/>
</dbReference>
<dbReference type="HOGENOM" id="CLU_863476_0_0_1"/>
<keyword evidence="2" id="KW-1185">Reference proteome</keyword>
<sequence>MATDKPLLLSATLEGIEAECDGKWKAQSQYFVRISVADKEVAKSTNSKPRSSVLNWEWSANNQIWFEPSSMLKAELYRASRTHIDRLNNLVGQYEGKVVELLDHNARLDLTDKEGNPVRAKMKMVLSPNPESDDNIKKFMEKVDADVSRLPSNDTVWSTVSTVGKTLQLTKNIMDNLSKVHPILNASWTIVSSLYQAVQETDLQDASIRELASTLREMLATANKFRNLAEIPDMPNVIEEIGHQLIQVASLIHEYAKLSFASD</sequence>
<reference evidence="2" key="1">
    <citation type="journal article" date="2014" name="Proc. Natl. Acad. Sci. U.S.A.">
        <title>Extensive sampling of basidiomycete genomes demonstrates inadequacy of the white-rot/brown-rot paradigm for wood decay fungi.</title>
        <authorList>
            <person name="Riley R."/>
            <person name="Salamov A.A."/>
            <person name="Brown D.W."/>
            <person name="Nagy L.G."/>
            <person name="Floudas D."/>
            <person name="Held B.W."/>
            <person name="Levasseur A."/>
            <person name="Lombard V."/>
            <person name="Morin E."/>
            <person name="Otillar R."/>
            <person name="Lindquist E.A."/>
            <person name="Sun H."/>
            <person name="LaButti K.M."/>
            <person name="Schmutz J."/>
            <person name="Jabbour D."/>
            <person name="Luo H."/>
            <person name="Baker S.E."/>
            <person name="Pisabarro A.G."/>
            <person name="Walton J.D."/>
            <person name="Blanchette R.A."/>
            <person name="Henrissat B."/>
            <person name="Martin F."/>
            <person name="Cullen D."/>
            <person name="Hibbett D.S."/>
            <person name="Grigoriev I.V."/>
        </authorList>
    </citation>
    <scope>NUCLEOTIDE SEQUENCE [LARGE SCALE GENOMIC DNA]</scope>
    <source>
        <strain evidence="2">CBS 339.88</strain>
    </source>
</reference>
<organism evidence="1 2">
    <name type="scientific">Galerina marginata (strain CBS 339.88)</name>
    <dbReference type="NCBI Taxonomy" id="685588"/>
    <lineage>
        <taxon>Eukaryota</taxon>
        <taxon>Fungi</taxon>
        <taxon>Dikarya</taxon>
        <taxon>Basidiomycota</taxon>
        <taxon>Agaricomycotina</taxon>
        <taxon>Agaricomycetes</taxon>
        <taxon>Agaricomycetidae</taxon>
        <taxon>Agaricales</taxon>
        <taxon>Agaricineae</taxon>
        <taxon>Strophariaceae</taxon>
        <taxon>Galerina</taxon>
    </lineage>
</organism>
<dbReference type="OrthoDB" id="7464126at2759"/>
<evidence type="ECO:0000313" key="2">
    <source>
        <dbReference type="Proteomes" id="UP000027222"/>
    </source>
</evidence>
<evidence type="ECO:0008006" key="3">
    <source>
        <dbReference type="Google" id="ProtNLM"/>
    </source>
</evidence>
<accession>A0A067SJD2</accession>
<protein>
    <recommendedName>
        <fullName evidence="3">C2 domain-containing protein</fullName>
    </recommendedName>
</protein>
<gene>
    <name evidence="1" type="ORF">GALMADRAFT_802997</name>
</gene>
<proteinExistence type="predicted"/>
<evidence type="ECO:0000313" key="1">
    <source>
        <dbReference type="EMBL" id="KDR71050.1"/>
    </source>
</evidence>
<name>A0A067SJD2_GALM3</name>
<dbReference type="EMBL" id="KL142394">
    <property type="protein sequence ID" value="KDR71050.1"/>
    <property type="molecule type" value="Genomic_DNA"/>
</dbReference>
<dbReference type="AlphaFoldDB" id="A0A067SJD2"/>